<dbReference type="InterPro" id="IPR031325">
    <property type="entry name" value="RHS_repeat"/>
</dbReference>
<dbReference type="InterPro" id="IPR006530">
    <property type="entry name" value="YD"/>
</dbReference>
<dbReference type="PANTHER" id="PTHR32305:SF15">
    <property type="entry name" value="PROTEIN RHSA-RELATED"/>
    <property type="match status" value="1"/>
</dbReference>
<feature type="compositionally biased region" description="Polar residues" evidence="1">
    <location>
        <begin position="1617"/>
        <end position="1629"/>
    </location>
</feature>
<gene>
    <name evidence="3" type="ORF">ICN73_13675</name>
</gene>
<feature type="compositionally biased region" description="Low complexity" evidence="1">
    <location>
        <begin position="1632"/>
        <end position="1669"/>
    </location>
</feature>
<dbReference type="NCBIfam" id="TIGR01643">
    <property type="entry name" value="YD_repeat_2x"/>
    <property type="match status" value="1"/>
</dbReference>
<organism evidence="3 4">
    <name type="scientific">Pseudomonas taiwanensis</name>
    <dbReference type="NCBI Taxonomy" id="470150"/>
    <lineage>
        <taxon>Bacteria</taxon>
        <taxon>Pseudomonadati</taxon>
        <taxon>Pseudomonadota</taxon>
        <taxon>Gammaproteobacteria</taxon>
        <taxon>Pseudomonadales</taxon>
        <taxon>Pseudomonadaceae</taxon>
        <taxon>Pseudomonas</taxon>
    </lineage>
</organism>
<dbReference type="NCBIfam" id="TIGR03696">
    <property type="entry name" value="Rhs_assc_core"/>
    <property type="match status" value="1"/>
</dbReference>
<accession>A0A7L9G988</accession>
<dbReference type="PANTHER" id="PTHR32305">
    <property type="match status" value="1"/>
</dbReference>
<dbReference type="Gene3D" id="2.180.10.10">
    <property type="entry name" value="RHS repeat-associated core"/>
    <property type="match status" value="1"/>
</dbReference>
<feature type="region of interest" description="Disordered" evidence="1">
    <location>
        <begin position="1615"/>
        <end position="1697"/>
    </location>
</feature>
<proteinExistence type="predicted"/>
<name>A0A7L9G988_9PSED</name>
<dbReference type="KEGG" id="ptai:ICN73_13675"/>
<keyword evidence="4" id="KW-1185">Reference proteome</keyword>
<dbReference type="InterPro" id="IPR050708">
    <property type="entry name" value="T6SS_VgrG/RHS"/>
</dbReference>
<keyword evidence="2" id="KW-0812">Transmembrane</keyword>
<feature type="transmembrane region" description="Helical" evidence="2">
    <location>
        <begin position="1542"/>
        <end position="1561"/>
    </location>
</feature>
<feature type="transmembrane region" description="Helical" evidence="2">
    <location>
        <begin position="1510"/>
        <end position="1530"/>
    </location>
</feature>
<evidence type="ECO:0000313" key="4">
    <source>
        <dbReference type="Proteomes" id="UP000593847"/>
    </source>
</evidence>
<dbReference type="Proteomes" id="UP000593847">
    <property type="component" value="Chromosome"/>
</dbReference>
<reference evidence="3" key="1">
    <citation type="submission" date="2020-09" db="EMBL/GenBank/DDBJ databases">
        <title>Complete genome sequence of Pseudomonas taiwanensis CC, a plant growth-promoting and biotite-weathering strain.</title>
        <authorList>
            <person name="Cheng C."/>
        </authorList>
    </citation>
    <scope>NUCLEOTIDE SEQUENCE [LARGE SCALE GENOMIC DNA]</scope>
    <source>
        <strain evidence="3">WRS8</strain>
    </source>
</reference>
<dbReference type="Pfam" id="PF05593">
    <property type="entry name" value="RHS_repeat"/>
    <property type="match status" value="1"/>
</dbReference>
<dbReference type="RefSeq" id="WP_014754092.1">
    <property type="nucleotide sequence ID" value="NZ_CP062699.1"/>
</dbReference>
<feature type="compositionally biased region" description="Low complexity" evidence="1">
    <location>
        <begin position="1678"/>
        <end position="1692"/>
    </location>
</feature>
<protein>
    <submittedName>
        <fullName evidence="3">Sugar-binding protein</fullName>
    </submittedName>
</protein>
<keyword evidence="2" id="KW-0472">Membrane</keyword>
<evidence type="ECO:0000256" key="2">
    <source>
        <dbReference type="SAM" id="Phobius"/>
    </source>
</evidence>
<sequence>MSVHSNAFNFSSFVQGSVDPRTGQYALSIDLPTLNANNLCGPDLPLQLNFNPMNNEKTGFGTGWSLKLTRFTVSSGMLNLHSGERFKVDNNGPGEAAVIAERKLESFHFSDISEGEQKRFRIAHKSGLTEILEPRDANYDWAVPVRVLAPSGHGLNLHYAPDKTTPHLTSISDDSKRVLLRIDYTGNAEVLVDINPGTEAHARFTLGLQGGHLTSVNLPGPDKAAWQFDYVAYDNDTLYYLTRLENPVGGIETIRYKVDGHAFPGVEGKYLPYATEHILQPDPLDDTTYLKNTYAFSNNNFLGNGAGVSWSDTGLDILYDSPDPTFRYQSTAHHHLGDQVLRTVTRTFNRFHLLTEQVTQQQGCIETVTTKYHEVDNLNFKAQPNHFQLPHQVTKSWTLDGDSNKRRDETLVTLYDTFGNLTEEIQANGIRTVREYYSNGCEGCPEDPEGFVRNLKCETVYPAPVADSSLDAAPIKRNRYRYVKLPALAQATSQQLPNHWLALENEDTFEVKIEARAGGQKAETEHLLHSNHRYYLNMPENPLLHGRTDKHEFSMNGFSASTAWRYEITNDLDGNPTWLQTKETYKAPGGTLETTTRAVQSILSGQLVEDEDLNGVVSRFRYDMLNRLIEHTTAPDSVYQATRSYAYRFFIDEGRKRSYDQVTDAKGVITRVVYDGLNRPIREEREVIVAGDPATRLTRTLSTSRYDSAGRLTRETLYDYPPVDAGAQAPQQPDVTTTYDYGYDGWGARSQVFRSDGVTEFTDSTPFGVGGDLVTEWIETRDQPGVRQNVRVSQLNAFNKPSYEYRQIEEPGQPPVQVGRTDYVYDGFGRCTQDTFSSTTPGSKAVPRIRKFSYDVWGRMYKTVRPNGSALLRSFVGYSVEELTTRLEVQEAGSDTAETVFSRSYDGLGRLKQVKIGPRIEDYDYVTQTLLIDKRTAYAQDKNRKRVIQYNYLPQLTEQPTMLDASIEVPGQRHSATQAIFGYDKTTAQISSADNGNGRHGYEYTQEGYLAKDTWMVGGKEQHHSDYKHSLQGRIRTRKHSDGHECEYGYDAEGRVNSISQGALHSVLKYNSQGLLCSTETRDGGNADRRVLCTQTYDALGREKTRTLTVNGAAEQVLSLEWYDNDLLYSRTLVRDAKEVRKETFEYDELDRLVQYTCTGEDLPSDTKGRQISVQLFRLDDLDRLTRRATEFADGNSERADFTYKEDGSFQLEKVGYRLFEGYTAQQAFDYEWQAFEEEQTFDEEQTFTYDEQGNMLNDELGRKLEYDTLGRLQRVIDVDGKTTLVEYQYDGHDQLLASRHADGRQVHRRFLGHQLDSTLENDVLTQYLYSGIQPLGVQQYPAAPEATRLLHSDIAGSVVSETDAQGTRHANYSVYGERPADNGMRTLLAFNGEAREEALGWYLLGSGYRAYNPGLMRFHSPDSLSQEEAGINPYLYALGNPVNWRDPTGHRVQGIPPDRVPPSYIDPPEKPKAPWGAWIGVAVAGAIFLASVYFMPWSAPLSLSLLPKFTLGVAGVTANGLAFAGQIYIAVNNDEDQNLQYILFGLSFAGGFASGVGIKATRAALHAAKAAAARTSGISAALKNMGEMNAGIIKQGGNLAPVANASPAGGGMLSRASISATRGSNSPRILTRTNSNRSVVNSSNTSRNSPNPTRSNSVTSRTSNNNSRGENFAEITQNSGQSSGTSTPSSPVWLKGPPDFTRAFEWAEPGKGIRSGYFRYLD</sequence>
<evidence type="ECO:0000256" key="1">
    <source>
        <dbReference type="SAM" id="MobiDB-lite"/>
    </source>
</evidence>
<dbReference type="EMBL" id="CP062699">
    <property type="protein sequence ID" value="QOJ88954.1"/>
    <property type="molecule type" value="Genomic_DNA"/>
</dbReference>
<evidence type="ECO:0000313" key="3">
    <source>
        <dbReference type="EMBL" id="QOJ88954.1"/>
    </source>
</evidence>
<keyword evidence="2" id="KW-1133">Transmembrane helix</keyword>
<dbReference type="InterPro" id="IPR022385">
    <property type="entry name" value="Rhs_assc_core"/>
</dbReference>
<feature type="transmembrane region" description="Helical" evidence="2">
    <location>
        <begin position="1476"/>
        <end position="1498"/>
    </location>
</feature>